<sequence>MASRSAVGALASSVVRRAMMNNSSSASLTQARRFAAGGHGPGQTYAGLTLREPPFIYKALGQLAGATMWFWVFYRFYHDGDAFINGHDSHWMHDLIEEEKKKLKA</sequence>
<dbReference type="PANTHER" id="PTHR36987">
    <property type="entry name" value="NADH DEHYDROGENASE [UBIQUINONE] 1 BETA SUBCOMPLEX SUBUNIT 2-LIKE"/>
    <property type="match status" value="1"/>
</dbReference>
<dbReference type="PANTHER" id="PTHR36987:SF1">
    <property type="entry name" value="NADH DEHYDROGENASE [UBIQUINONE] 1 BETA SUBCOMPLEX SUBUNIT 2"/>
    <property type="match status" value="1"/>
</dbReference>
<gene>
    <name evidence="1" type="ORF">PPROV_000287800</name>
</gene>
<organism evidence="1 2">
    <name type="scientific">Pycnococcus provasolii</name>
    <dbReference type="NCBI Taxonomy" id="41880"/>
    <lineage>
        <taxon>Eukaryota</taxon>
        <taxon>Viridiplantae</taxon>
        <taxon>Chlorophyta</taxon>
        <taxon>Pseudoscourfieldiophyceae</taxon>
        <taxon>Pseudoscourfieldiales</taxon>
        <taxon>Pycnococcaceae</taxon>
        <taxon>Pycnococcus</taxon>
    </lineage>
</organism>
<reference evidence="1" key="1">
    <citation type="submission" date="2020-10" db="EMBL/GenBank/DDBJ databases">
        <title>Unveiling of a novel bifunctional photoreceptor, Dualchrome1, isolated from a cosmopolitan green alga.</title>
        <authorList>
            <person name="Suzuki S."/>
            <person name="Kawachi M."/>
        </authorList>
    </citation>
    <scope>NUCLEOTIDE SEQUENCE</scope>
    <source>
        <strain evidence="1">NIES 2893</strain>
    </source>
</reference>
<dbReference type="AlphaFoldDB" id="A0A830HAJ5"/>
<dbReference type="EMBL" id="BNJQ01000007">
    <property type="protein sequence ID" value="GHP04124.1"/>
    <property type="molecule type" value="Genomic_DNA"/>
</dbReference>
<evidence type="ECO:0000313" key="2">
    <source>
        <dbReference type="Proteomes" id="UP000660262"/>
    </source>
</evidence>
<keyword evidence="2" id="KW-1185">Reference proteome</keyword>
<dbReference type="Proteomes" id="UP000660262">
    <property type="component" value="Unassembled WGS sequence"/>
</dbReference>
<protein>
    <submittedName>
        <fullName evidence="1">Uncharacterized protein</fullName>
    </submittedName>
</protein>
<dbReference type="InterPro" id="IPR044980">
    <property type="entry name" value="NDUFB2_plant/fungi"/>
</dbReference>
<dbReference type="GO" id="GO:0005743">
    <property type="term" value="C:mitochondrial inner membrane"/>
    <property type="evidence" value="ECO:0007669"/>
    <property type="project" value="InterPro"/>
</dbReference>
<evidence type="ECO:0000313" key="1">
    <source>
        <dbReference type="EMBL" id="GHP04124.1"/>
    </source>
</evidence>
<comment type="caution">
    <text evidence="1">The sequence shown here is derived from an EMBL/GenBank/DDBJ whole genome shotgun (WGS) entry which is preliminary data.</text>
</comment>
<dbReference type="GO" id="GO:0045271">
    <property type="term" value="C:respiratory chain complex I"/>
    <property type="evidence" value="ECO:0007669"/>
    <property type="project" value="InterPro"/>
</dbReference>
<proteinExistence type="predicted"/>
<dbReference type="OrthoDB" id="531564at2759"/>
<name>A0A830HAJ5_9CHLO</name>
<accession>A0A830HAJ5</accession>